<dbReference type="GO" id="GO:0005975">
    <property type="term" value="P:carbohydrate metabolic process"/>
    <property type="evidence" value="ECO:0007669"/>
    <property type="project" value="InterPro"/>
</dbReference>
<dbReference type="PROSITE" id="PS51910">
    <property type="entry name" value="GH18_2"/>
    <property type="match status" value="2"/>
</dbReference>
<evidence type="ECO:0000256" key="7">
    <source>
        <dbReference type="SAM" id="SignalP"/>
    </source>
</evidence>
<evidence type="ECO:0000256" key="1">
    <source>
        <dbReference type="ARBA" id="ARBA00004613"/>
    </source>
</evidence>
<dbReference type="AlphaFoldDB" id="A0A0E0GJI1"/>
<dbReference type="eggNOG" id="KOG4701">
    <property type="taxonomic scope" value="Eukaryota"/>
</dbReference>
<comment type="similarity">
    <text evidence="6">Belongs to the glycosyl hydrolase 18 family. Xylanase inhibitor subfamily.</text>
</comment>
<dbReference type="FunFam" id="3.20.20.80:FF:000044">
    <property type="entry name" value="Chitinase III C10701-rice"/>
    <property type="match status" value="2"/>
</dbReference>
<dbReference type="Proteomes" id="UP000006591">
    <property type="component" value="Chromosome 3"/>
</dbReference>
<name>A0A0E0GJI1_ORYNI</name>
<dbReference type="InterPro" id="IPR017853">
    <property type="entry name" value="GH"/>
</dbReference>
<dbReference type="OMA" id="CKSHTHN"/>
<dbReference type="InterPro" id="IPR050542">
    <property type="entry name" value="Glycosyl_Hydrlase18_Chitinase"/>
</dbReference>
<evidence type="ECO:0000256" key="4">
    <source>
        <dbReference type="ARBA" id="ARBA00022821"/>
    </source>
</evidence>
<evidence type="ECO:0000313" key="10">
    <source>
        <dbReference type="Proteomes" id="UP000006591"/>
    </source>
</evidence>
<feature type="domain" description="GH18" evidence="8">
    <location>
        <begin position="323"/>
        <end position="576"/>
    </location>
</feature>
<dbReference type="GO" id="GO:0050832">
    <property type="term" value="P:defense response to fungus"/>
    <property type="evidence" value="ECO:0007669"/>
    <property type="project" value="UniProtKB-ARBA"/>
</dbReference>
<dbReference type="HOGENOM" id="CLU_035194_0_0_1"/>
<dbReference type="GO" id="GO:0004857">
    <property type="term" value="F:enzyme inhibitor activity"/>
    <property type="evidence" value="ECO:0007669"/>
    <property type="project" value="UniProtKB-ARBA"/>
</dbReference>
<dbReference type="Gene3D" id="3.20.20.80">
    <property type="entry name" value="Glycosidases"/>
    <property type="match status" value="2"/>
</dbReference>
<reference evidence="9" key="2">
    <citation type="submission" date="2018-04" db="EMBL/GenBank/DDBJ databases">
        <title>OnivRS2 (Oryza nivara Reference Sequence Version 2).</title>
        <authorList>
            <person name="Zhang J."/>
            <person name="Kudrna D."/>
            <person name="Lee S."/>
            <person name="Talag J."/>
            <person name="Rajasekar S."/>
            <person name="Welchert J."/>
            <person name="Hsing Y.-I."/>
            <person name="Wing R.A."/>
        </authorList>
    </citation>
    <scope>NUCLEOTIDE SEQUENCE [LARGE SCALE GENOMIC DNA]</scope>
    <source>
        <strain evidence="9">SL10</strain>
    </source>
</reference>
<comment type="subcellular location">
    <subcellularLocation>
        <location evidence="1">Secreted</location>
    </subcellularLocation>
</comment>
<evidence type="ECO:0000256" key="2">
    <source>
        <dbReference type="ARBA" id="ARBA00022525"/>
    </source>
</evidence>
<evidence type="ECO:0000259" key="8">
    <source>
        <dbReference type="PROSITE" id="PS51910"/>
    </source>
</evidence>
<keyword evidence="4" id="KW-0611">Plant defense</keyword>
<feature type="domain" description="GH18" evidence="8">
    <location>
        <begin position="29"/>
        <end position="289"/>
    </location>
</feature>
<protein>
    <recommendedName>
        <fullName evidence="8">GH18 domain-containing protein</fullName>
    </recommendedName>
</protein>
<accession>A0A0E0GJI1</accession>
<proteinExistence type="inferred from homology"/>
<keyword evidence="3 7" id="KW-0732">Signal</keyword>
<dbReference type="GO" id="GO:0004568">
    <property type="term" value="F:chitinase activity"/>
    <property type="evidence" value="ECO:0007669"/>
    <property type="project" value="TreeGrafter"/>
</dbReference>
<keyword evidence="5" id="KW-1015">Disulfide bond</keyword>
<sequence>MAFRRRSCIPAALAVFFLLLAGQSTAGEDQTAVIWGRHGDEGTLREACDTGHYNTVIISFLSVFGHGRYSLDLSGHDFRRVGNDIKHCQRKGIVVLLSIGGQGGDYSLPSSRSAADVADNLWNAFLAGRRKGVLRPFGNAAVDGIDFFIDRGSGDHYDELARKLYSYRNNKGKGVMLTATPRCRFPDRRLEKALATGVFARIHVRMFGDDVNCTAAPRESWEKWAAAYPASQVYLGLVASSEQDPGYLSPKPLYYTLVMYIRDRLNYGGKMIWDRSCKSHTHNDYVRVRCCNMKMKALLPVAAMLLLVSGQLAAPVTADGYVGQLAVFWGRHKEEGSLREACDTGRYNIVVITFYNVFGYQRGRYGLDFSGHPVAAVGADIKHCQSKGVQVLLSIGGQGGEYSLPSSQSASDVADNLWNAYLGGRRAGVPRPFGDAVVDGIDFFIDQGGADHYEQLARQLHGRGVLLTATVRCAYPDSRMEAALATGVFARIHVRIFGDDQCTMFPKDAWEKWAAAYPRCTVFLTVVASPEQDEGYMFQKDLYYGVQQFIDKEPNYGGIAIWDWYYDKKANYSGEG</sequence>
<evidence type="ECO:0000256" key="3">
    <source>
        <dbReference type="ARBA" id="ARBA00022729"/>
    </source>
</evidence>
<feature type="signal peptide" evidence="7">
    <location>
        <begin position="1"/>
        <end position="26"/>
    </location>
</feature>
<dbReference type="STRING" id="4536.A0A0E0GJI1"/>
<dbReference type="InterPro" id="IPR001223">
    <property type="entry name" value="Glyco_hydro18_cat"/>
</dbReference>
<evidence type="ECO:0000256" key="5">
    <source>
        <dbReference type="ARBA" id="ARBA00023157"/>
    </source>
</evidence>
<dbReference type="Pfam" id="PF00704">
    <property type="entry name" value="Glyco_hydro_18"/>
    <property type="match status" value="2"/>
</dbReference>
<dbReference type="CDD" id="cd02877">
    <property type="entry name" value="GH18_hevamine_XipI_class_III"/>
    <property type="match status" value="2"/>
</dbReference>
<evidence type="ECO:0000313" key="9">
    <source>
        <dbReference type="EnsemblPlants" id="ONIVA03G10580.1"/>
    </source>
</evidence>
<organism evidence="9">
    <name type="scientific">Oryza nivara</name>
    <name type="common">Indian wild rice</name>
    <name type="synonym">Oryza sativa f. spontanea</name>
    <dbReference type="NCBI Taxonomy" id="4536"/>
    <lineage>
        <taxon>Eukaryota</taxon>
        <taxon>Viridiplantae</taxon>
        <taxon>Streptophyta</taxon>
        <taxon>Embryophyta</taxon>
        <taxon>Tracheophyta</taxon>
        <taxon>Spermatophyta</taxon>
        <taxon>Magnoliopsida</taxon>
        <taxon>Liliopsida</taxon>
        <taxon>Poales</taxon>
        <taxon>Poaceae</taxon>
        <taxon>BOP clade</taxon>
        <taxon>Oryzoideae</taxon>
        <taxon>Oryzeae</taxon>
        <taxon>Oryzinae</taxon>
        <taxon>Oryza</taxon>
    </lineage>
</organism>
<feature type="chain" id="PRO_5002360454" description="GH18 domain-containing protein" evidence="7">
    <location>
        <begin position="27"/>
        <end position="576"/>
    </location>
</feature>
<keyword evidence="10" id="KW-1185">Reference proteome</keyword>
<dbReference type="InterPro" id="IPR045321">
    <property type="entry name" value="Cts1-like"/>
</dbReference>
<dbReference type="PANTHER" id="PTHR45708:SF4">
    <property type="entry name" value="XYLANASE INHIBITOR PROTEIN 1"/>
    <property type="match status" value="1"/>
</dbReference>
<keyword evidence="2" id="KW-0964">Secreted</keyword>
<reference evidence="9" key="1">
    <citation type="submission" date="2015-04" db="UniProtKB">
        <authorList>
            <consortium name="EnsemblPlants"/>
        </authorList>
    </citation>
    <scope>IDENTIFICATION</scope>
    <source>
        <strain evidence="9">SL10</strain>
    </source>
</reference>
<evidence type="ECO:0000256" key="6">
    <source>
        <dbReference type="ARBA" id="ARBA00061481"/>
    </source>
</evidence>
<dbReference type="EnsemblPlants" id="ONIVA03G10580.1">
    <property type="protein sequence ID" value="ONIVA03G10580.1"/>
    <property type="gene ID" value="ONIVA03G10580"/>
</dbReference>
<dbReference type="SUPFAM" id="SSF51445">
    <property type="entry name" value="(Trans)glycosidases"/>
    <property type="match status" value="2"/>
</dbReference>
<dbReference type="GO" id="GO:0005576">
    <property type="term" value="C:extracellular region"/>
    <property type="evidence" value="ECO:0007669"/>
    <property type="project" value="UniProtKB-SubCell"/>
</dbReference>
<dbReference type="Gramene" id="ONIVA03G10580.1">
    <property type="protein sequence ID" value="ONIVA03G10580.1"/>
    <property type="gene ID" value="ONIVA03G10580"/>
</dbReference>
<dbReference type="PANTHER" id="PTHR45708">
    <property type="entry name" value="ENDOCHITINASE"/>
    <property type="match status" value="1"/>
</dbReference>